<dbReference type="SUPFAM" id="SSF52218">
    <property type="entry name" value="Flavoproteins"/>
    <property type="match status" value="1"/>
</dbReference>
<evidence type="ECO:0000256" key="2">
    <source>
        <dbReference type="SAM" id="Phobius"/>
    </source>
</evidence>
<accession>A0A7C2NVP2</accession>
<organism evidence="3">
    <name type="scientific">Schlesneria paludicola</name>
    <dbReference type="NCBI Taxonomy" id="360056"/>
    <lineage>
        <taxon>Bacteria</taxon>
        <taxon>Pseudomonadati</taxon>
        <taxon>Planctomycetota</taxon>
        <taxon>Planctomycetia</taxon>
        <taxon>Planctomycetales</taxon>
        <taxon>Planctomycetaceae</taxon>
        <taxon>Schlesneria</taxon>
    </lineage>
</organism>
<reference evidence="3" key="1">
    <citation type="journal article" date="2020" name="mSystems">
        <title>Genome- and Community-Level Interaction Insights into Carbon Utilization and Element Cycling Functions of Hydrothermarchaeota in Hydrothermal Sediment.</title>
        <authorList>
            <person name="Zhou Z."/>
            <person name="Liu Y."/>
            <person name="Xu W."/>
            <person name="Pan J."/>
            <person name="Luo Z.H."/>
            <person name="Li M."/>
        </authorList>
    </citation>
    <scope>NUCLEOTIDE SEQUENCE [LARGE SCALE GENOMIC DNA]</scope>
    <source>
        <strain evidence="3">SpSt-339</strain>
    </source>
</reference>
<keyword evidence="2" id="KW-1133">Transmembrane helix</keyword>
<evidence type="ECO:0000313" key="3">
    <source>
        <dbReference type="EMBL" id="HEN14530.1"/>
    </source>
</evidence>
<dbReference type="InterPro" id="IPR029039">
    <property type="entry name" value="Flavoprotein-like_sf"/>
</dbReference>
<dbReference type="AlphaFoldDB" id="A0A7C2NVP2"/>
<feature type="transmembrane region" description="Helical" evidence="2">
    <location>
        <begin position="257"/>
        <end position="288"/>
    </location>
</feature>
<gene>
    <name evidence="3" type="ORF">ENQ76_03560</name>
</gene>
<feature type="region of interest" description="Disordered" evidence="1">
    <location>
        <begin position="302"/>
        <end position="331"/>
    </location>
</feature>
<feature type="compositionally biased region" description="Basic and acidic residues" evidence="1">
    <location>
        <begin position="319"/>
        <end position="331"/>
    </location>
</feature>
<name>A0A7C2NVP2_9PLAN</name>
<protein>
    <recommendedName>
        <fullName evidence="4">Dialkylresorcinol condensing enzyme</fullName>
    </recommendedName>
</protein>
<proteinExistence type="predicted"/>
<comment type="caution">
    <text evidence="3">The sequence shown here is derived from an EMBL/GenBank/DDBJ whole genome shotgun (WGS) entry which is preliminary data.</text>
</comment>
<evidence type="ECO:0000256" key="1">
    <source>
        <dbReference type="SAM" id="MobiDB-lite"/>
    </source>
</evidence>
<dbReference type="EMBL" id="DSOK01000114">
    <property type="protein sequence ID" value="HEN14530.1"/>
    <property type="molecule type" value="Genomic_DNA"/>
</dbReference>
<dbReference type="Gene3D" id="3.40.50.360">
    <property type="match status" value="1"/>
</dbReference>
<evidence type="ECO:0008006" key="4">
    <source>
        <dbReference type="Google" id="ProtNLM"/>
    </source>
</evidence>
<keyword evidence="2" id="KW-0812">Transmembrane</keyword>
<sequence>MRVLVVYYSQTGDSAAVARAIAEPFESPPDTVRLERLQPAEEYPYPWRSLLRFFSVLPECLLGPPPGIQPLSPDVADARFDLVVLVYQVWFLSPSLPVQGLLASESARVLRNAPVVTVSVSRNMWLSASERMKDLLLKVGANHAGNMAVTHQGPPWATFVTAPRSLLWGRKDPFWGVFPPAGLAPAELDRVRRLGALLRERCSRPTNDVPASLLEGTDAVAVNRRYLIPECVGWYLFVAWAHLLKGLGRLGRLPRQLGVACFIVFLVAAVVVGIPLLSMGTLLVWPLLRRPVAAYVRRLSTPAGRSPAAAPPEVQTRISEGHSPLETERPS</sequence>
<keyword evidence="2" id="KW-0472">Membrane</keyword>